<keyword evidence="2 4" id="KW-0238">DNA-binding</keyword>
<dbReference type="Proteomes" id="UP000323876">
    <property type="component" value="Unassembled WGS sequence"/>
</dbReference>
<name>A0A5N0EG22_9NOCA</name>
<dbReference type="SUPFAM" id="SSF46689">
    <property type="entry name" value="Homeodomain-like"/>
    <property type="match status" value="1"/>
</dbReference>
<evidence type="ECO:0000259" key="5">
    <source>
        <dbReference type="PROSITE" id="PS50977"/>
    </source>
</evidence>
<keyword evidence="1" id="KW-0805">Transcription regulation</keyword>
<organism evidence="6 7">
    <name type="scientific">Nocardia colli</name>
    <dbReference type="NCBI Taxonomy" id="2545717"/>
    <lineage>
        <taxon>Bacteria</taxon>
        <taxon>Bacillati</taxon>
        <taxon>Actinomycetota</taxon>
        <taxon>Actinomycetes</taxon>
        <taxon>Mycobacteriales</taxon>
        <taxon>Nocardiaceae</taxon>
        <taxon>Nocardia</taxon>
    </lineage>
</organism>
<evidence type="ECO:0000313" key="6">
    <source>
        <dbReference type="EMBL" id="KAA8887770.1"/>
    </source>
</evidence>
<dbReference type="EMBL" id="VXLC01000005">
    <property type="protein sequence ID" value="KAA8887770.1"/>
    <property type="molecule type" value="Genomic_DNA"/>
</dbReference>
<dbReference type="AlphaFoldDB" id="A0A5N0EG22"/>
<evidence type="ECO:0000256" key="2">
    <source>
        <dbReference type="ARBA" id="ARBA00023125"/>
    </source>
</evidence>
<dbReference type="RefSeq" id="WP_150402932.1">
    <property type="nucleotide sequence ID" value="NZ_VXLC01000005.1"/>
</dbReference>
<dbReference type="InterPro" id="IPR036271">
    <property type="entry name" value="Tet_transcr_reg_TetR-rel_C_sf"/>
</dbReference>
<evidence type="ECO:0000313" key="7">
    <source>
        <dbReference type="Proteomes" id="UP000323876"/>
    </source>
</evidence>
<feature type="domain" description="HTH tetR-type" evidence="5">
    <location>
        <begin position="5"/>
        <end position="65"/>
    </location>
</feature>
<protein>
    <submittedName>
        <fullName evidence="6">TetR family transcriptional regulator</fullName>
    </submittedName>
</protein>
<evidence type="ECO:0000256" key="1">
    <source>
        <dbReference type="ARBA" id="ARBA00023015"/>
    </source>
</evidence>
<sequence length="191" mass="20784">MARARMTDGSLIQAAAELADEVGFDNVTVSALARRIGVKDASLYSRLENARDLRVKIAVLALAELADKVADALAGRAGKDALVAFANAYRDYARQHPGRYAAAQLDLDPATAAASAAMRHSDMTRAILRGYDLAEPDQTDAIRLLHGTFYGYVTLENTGRYDTHPRNVEDSWLRALDALDAVLKNWPPASR</sequence>
<dbReference type="InterPro" id="IPR025996">
    <property type="entry name" value="MT1864/Rv1816-like_C"/>
</dbReference>
<reference evidence="6 7" key="1">
    <citation type="submission" date="2019-09" db="EMBL/GenBank/DDBJ databases">
        <authorList>
            <person name="Wang X."/>
        </authorList>
    </citation>
    <scope>NUCLEOTIDE SEQUENCE [LARGE SCALE GENOMIC DNA]</scope>
    <source>
        <strain evidence="6 7">CICC 11023</strain>
    </source>
</reference>
<dbReference type="Pfam" id="PF00440">
    <property type="entry name" value="TetR_N"/>
    <property type="match status" value="1"/>
</dbReference>
<dbReference type="InterPro" id="IPR009057">
    <property type="entry name" value="Homeodomain-like_sf"/>
</dbReference>
<dbReference type="SUPFAM" id="SSF48498">
    <property type="entry name" value="Tetracyclin repressor-like, C-terminal domain"/>
    <property type="match status" value="1"/>
</dbReference>
<dbReference type="PROSITE" id="PS50977">
    <property type="entry name" value="HTH_TETR_2"/>
    <property type="match status" value="1"/>
</dbReference>
<feature type="DNA-binding region" description="H-T-H motif" evidence="4">
    <location>
        <begin position="28"/>
        <end position="47"/>
    </location>
</feature>
<keyword evidence="7" id="KW-1185">Reference proteome</keyword>
<comment type="caution">
    <text evidence="6">The sequence shown here is derived from an EMBL/GenBank/DDBJ whole genome shotgun (WGS) entry which is preliminary data.</text>
</comment>
<dbReference type="Pfam" id="PF13305">
    <property type="entry name" value="TetR_C_33"/>
    <property type="match status" value="1"/>
</dbReference>
<evidence type="ECO:0000256" key="4">
    <source>
        <dbReference type="PROSITE-ProRule" id="PRU00335"/>
    </source>
</evidence>
<dbReference type="OrthoDB" id="71867at2"/>
<dbReference type="GO" id="GO:0003677">
    <property type="term" value="F:DNA binding"/>
    <property type="evidence" value="ECO:0007669"/>
    <property type="project" value="UniProtKB-UniRule"/>
</dbReference>
<accession>A0A5N0EG22</accession>
<proteinExistence type="predicted"/>
<dbReference type="InterPro" id="IPR001647">
    <property type="entry name" value="HTH_TetR"/>
</dbReference>
<dbReference type="Gene3D" id="1.10.10.60">
    <property type="entry name" value="Homeodomain-like"/>
    <property type="match status" value="1"/>
</dbReference>
<keyword evidence="3" id="KW-0804">Transcription</keyword>
<dbReference type="Gene3D" id="1.10.357.10">
    <property type="entry name" value="Tetracycline Repressor, domain 2"/>
    <property type="match status" value="1"/>
</dbReference>
<gene>
    <name evidence="6" type="ORF">F3087_16810</name>
</gene>
<evidence type="ECO:0000256" key="3">
    <source>
        <dbReference type="ARBA" id="ARBA00023163"/>
    </source>
</evidence>